<evidence type="ECO:0000313" key="4">
    <source>
        <dbReference type="EMBL" id="KMO95283.1"/>
    </source>
</evidence>
<dbReference type="STRING" id="66430.ACS04_23685"/>
<proteinExistence type="inferred from homology"/>
<keyword evidence="5" id="KW-1185">Reference proteome</keyword>
<name>A0A0J6XKS4_9ACTN</name>
<dbReference type="SUPFAM" id="SSF51735">
    <property type="entry name" value="NAD(P)-binding Rossmann-fold domains"/>
    <property type="match status" value="1"/>
</dbReference>
<dbReference type="Pfam" id="PF13561">
    <property type="entry name" value="adh_short_C2"/>
    <property type="match status" value="1"/>
</dbReference>
<dbReference type="PRINTS" id="PR00080">
    <property type="entry name" value="SDRFAMILY"/>
</dbReference>
<dbReference type="Proteomes" id="UP000035932">
    <property type="component" value="Unassembled WGS sequence"/>
</dbReference>
<keyword evidence="2" id="KW-0560">Oxidoreductase</keyword>
<dbReference type="InterPro" id="IPR057326">
    <property type="entry name" value="KR_dom"/>
</dbReference>
<comment type="caution">
    <text evidence="4">The sequence shown here is derived from an EMBL/GenBank/DDBJ whole genome shotgun (WGS) entry which is preliminary data.</text>
</comment>
<feature type="domain" description="Ketoreductase" evidence="3">
    <location>
        <begin position="7"/>
        <end position="181"/>
    </location>
</feature>
<dbReference type="PANTHER" id="PTHR43477:SF1">
    <property type="entry name" value="DIHYDROANTICAPSIN 7-DEHYDROGENASE"/>
    <property type="match status" value="1"/>
</dbReference>
<accession>A0A0J6XKS4</accession>
<dbReference type="PROSITE" id="PS00061">
    <property type="entry name" value="ADH_SHORT"/>
    <property type="match status" value="1"/>
</dbReference>
<dbReference type="Gene3D" id="3.40.50.720">
    <property type="entry name" value="NAD(P)-binding Rossmann-like Domain"/>
    <property type="match status" value="1"/>
</dbReference>
<dbReference type="GO" id="GO:0016491">
    <property type="term" value="F:oxidoreductase activity"/>
    <property type="evidence" value="ECO:0007669"/>
    <property type="project" value="UniProtKB-KW"/>
</dbReference>
<dbReference type="PRINTS" id="PR00081">
    <property type="entry name" value="GDHRDH"/>
</dbReference>
<dbReference type="OrthoDB" id="9803333at2"/>
<dbReference type="NCBIfam" id="NF005559">
    <property type="entry name" value="PRK07231.1"/>
    <property type="match status" value="1"/>
</dbReference>
<dbReference type="RefSeq" id="WP_048478752.1">
    <property type="nucleotide sequence ID" value="NZ_JBIRUD010000001.1"/>
</dbReference>
<evidence type="ECO:0000259" key="3">
    <source>
        <dbReference type="SMART" id="SM00822"/>
    </source>
</evidence>
<dbReference type="AlphaFoldDB" id="A0A0J6XKS4"/>
<protein>
    <recommendedName>
        <fullName evidence="3">Ketoreductase domain-containing protein</fullName>
    </recommendedName>
</protein>
<comment type="similarity">
    <text evidence="1">Belongs to the short-chain dehydrogenases/reductases (SDR) family.</text>
</comment>
<dbReference type="InterPro" id="IPR051122">
    <property type="entry name" value="SDR_DHRS6-like"/>
</dbReference>
<dbReference type="InterPro" id="IPR020904">
    <property type="entry name" value="Sc_DH/Rdtase_CS"/>
</dbReference>
<dbReference type="PATRIC" id="fig|66430.4.peg.212"/>
<dbReference type="InterPro" id="IPR002347">
    <property type="entry name" value="SDR_fam"/>
</dbReference>
<evidence type="ECO:0000256" key="1">
    <source>
        <dbReference type="ARBA" id="ARBA00006484"/>
    </source>
</evidence>
<organism evidence="4 5">
    <name type="scientific">Streptomyces roseus</name>
    <dbReference type="NCBI Taxonomy" id="66430"/>
    <lineage>
        <taxon>Bacteria</taxon>
        <taxon>Bacillati</taxon>
        <taxon>Actinomycetota</taxon>
        <taxon>Actinomycetes</taxon>
        <taxon>Kitasatosporales</taxon>
        <taxon>Streptomycetaceae</taxon>
        <taxon>Streptomyces</taxon>
    </lineage>
</organism>
<gene>
    <name evidence="4" type="ORF">ACS04_23685</name>
</gene>
<dbReference type="FunFam" id="3.40.50.720:FF:000084">
    <property type="entry name" value="Short-chain dehydrogenase reductase"/>
    <property type="match status" value="1"/>
</dbReference>
<dbReference type="CDD" id="cd05233">
    <property type="entry name" value="SDR_c"/>
    <property type="match status" value="1"/>
</dbReference>
<dbReference type="SMART" id="SM00822">
    <property type="entry name" value="PKS_KR"/>
    <property type="match status" value="1"/>
</dbReference>
<dbReference type="PANTHER" id="PTHR43477">
    <property type="entry name" value="DIHYDROANTICAPSIN 7-DEHYDROGENASE"/>
    <property type="match status" value="1"/>
</dbReference>
<reference evidence="4 5" key="1">
    <citation type="submission" date="2015-06" db="EMBL/GenBank/DDBJ databases">
        <title>Recapitulation of the evolution of biosynthetic gene clusters reveals hidden chemical diversity on bacterial genomes.</title>
        <authorList>
            <person name="Cruz-Morales P."/>
            <person name="Martinez-Guerrero C."/>
            <person name="Morales-Escalante M.A."/>
            <person name="Yanez-Guerra L.A."/>
            <person name="Kopp J.F."/>
            <person name="Feldmann J."/>
            <person name="Ramos-Aboites H.E."/>
            <person name="Barona-Gomez F."/>
        </authorList>
    </citation>
    <scope>NUCLEOTIDE SEQUENCE [LARGE SCALE GENOMIC DNA]</scope>
    <source>
        <strain evidence="4 5">ATCC 31245</strain>
    </source>
</reference>
<dbReference type="InterPro" id="IPR036291">
    <property type="entry name" value="NAD(P)-bd_dom_sf"/>
</dbReference>
<dbReference type="EMBL" id="LFML01000102">
    <property type="protein sequence ID" value="KMO95283.1"/>
    <property type="molecule type" value="Genomic_DNA"/>
</dbReference>
<evidence type="ECO:0000313" key="5">
    <source>
        <dbReference type="Proteomes" id="UP000035932"/>
    </source>
</evidence>
<sequence length="243" mass="24622">MGQLDGKVAVITGGSAGIGLATAHRFVREGARVFVTGRREAELAAAVDALGSAAVGVRGDVTRSADLERLYAAVRAEGRPIDVLVANAGGGKAGGVAEFTEEQFDLVSGLNFRAAFFTVQRALPLFGERGSVILVGSTAGSSGSTRFGVYGAAKAAVRSMARSMALELAGRGIRVNALSPGPIDTPALSRAPAAILEEVTSGVPMGRTGRPDEVAAAALFLASEESSYVTGIELFVDGGAAQV</sequence>
<evidence type="ECO:0000256" key="2">
    <source>
        <dbReference type="ARBA" id="ARBA00023002"/>
    </source>
</evidence>